<dbReference type="EMBL" id="BEYU01000057">
    <property type="protein sequence ID" value="GBG29414.1"/>
    <property type="molecule type" value="Genomic_DNA"/>
</dbReference>
<evidence type="ECO:0000256" key="6">
    <source>
        <dbReference type="ARBA" id="ARBA00022737"/>
    </source>
</evidence>
<dbReference type="OrthoDB" id="9991317at2759"/>
<evidence type="ECO:0000256" key="10">
    <source>
        <dbReference type="SAM" id="MobiDB-lite"/>
    </source>
</evidence>
<dbReference type="PANTHER" id="PTHR44998:SF1">
    <property type="entry name" value="UDP-N-ACETYLGLUCOSAMINE--PEPTIDE N-ACETYLGLUCOSAMINYLTRANSFERASE 110 KDA SUBUNIT"/>
    <property type="match status" value="1"/>
</dbReference>
<dbReference type="InterPro" id="IPR011990">
    <property type="entry name" value="TPR-like_helical_dom_sf"/>
</dbReference>
<dbReference type="PROSITE" id="PS50297">
    <property type="entry name" value="ANK_REP_REGION"/>
    <property type="match status" value="2"/>
</dbReference>
<dbReference type="Gene3D" id="1.25.40.10">
    <property type="entry name" value="Tetratricopeptide repeat domain"/>
    <property type="match status" value="4"/>
</dbReference>
<evidence type="ECO:0000256" key="9">
    <source>
        <dbReference type="PROSITE-ProRule" id="PRU00339"/>
    </source>
</evidence>
<dbReference type="SUPFAM" id="SSF48452">
    <property type="entry name" value="TPR-like"/>
    <property type="match status" value="2"/>
</dbReference>
<feature type="domain" description="O-GlcNAc transferase C-terminal" evidence="11">
    <location>
        <begin position="931"/>
        <end position="1011"/>
    </location>
</feature>
<dbReference type="InterPro" id="IPR036770">
    <property type="entry name" value="Ankyrin_rpt-contain_sf"/>
</dbReference>
<dbReference type="Proteomes" id="UP000241890">
    <property type="component" value="Unassembled WGS sequence"/>
</dbReference>
<feature type="repeat" description="ANK" evidence="8">
    <location>
        <begin position="166"/>
        <end position="198"/>
    </location>
</feature>
<dbReference type="GO" id="GO:0006493">
    <property type="term" value="P:protein O-linked glycosylation"/>
    <property type="evidence" value="ECO:0007669"/>
    <property type="project" value="TreeGrafter"/>
</dbReference>
<comment type="caution">
    <text evidence="12">The sequence shown here is derived from an EMBL/GenBank/DDBJ whole genome shotgun (WGS) entry which is preliminary data.</text>
</comment>
<evidence type="ECO:0000259" key="11">
    <source>
        <dbReference type="Pfam" id="PF13844"/>
    </source>
</evidence>
<feature type="repeat" description="TPR" evidence="9">
    <location>
        <begin position="383"/>
        <end position="416"/>
    </location>
</feature>
<comment type="pathway">
    <text evidence="1">Protein modification; protein glycosylation.</text>
</comment>
<evidence type="ECO:0000313" key="12">
    <source>
        <dbReference type="EMBL" id="GBG29414.1"/>
    </source>
</evidence>
<organism evidence="12 13">
    <name type="scientific">Hondaea fermentalgiana</name>
    <dbReference type="NCBI Taxonomy" id="2315210"/>
    <lineage>
        <taxon>Eukaryota</taxon>
        <taxon>Sar</taxon>
        <taxon>Stramenopiles</taxon>
        <taxon>Bigyra</taxon>
        <taxon>Labyrinthulomycetes</taxon>
        <taxon>Thraustochytrida</taxon>
        <taxon>Thraustochytriidae</taxon>
        <taxon>Hondaea</taxon>
    </lineage>
</organism>
<gene>
    <name evidence="12" type="ORF">FCC1311_056352</name>
</gene>
<keyword evidence="7 9" id="KW-0802">TPR repeat</keyword>
<keyword evidence="4" id="KW-0328">Glycosyltransferase</keyword>
<evidence type="ECO:0000256" key="2">
    <source>
        <dbReference type="ARBA" id="ARBA00005386"/>
    </source>
</evidence>
<feature type="repeat" description="ANK" evidence="8">
    <location>
        <begin position="133"/>
        <end position="165"/>
    </location>
</feature>
<keyword evidence="5" id="KW-0808">Transferase</keyword>
<proteinExistence type="inferred from homology"/>
<feature type="repeat" description="TPR" evidence="9">
    <location>
        <begin position="548"/>
        <end position="581"/>
    </location>
</feature>
<dbReference type="PANTHER" id="PTHR44998">
    <property type="match status" value="1"/>
</dbReference>
<dbReference type="Pfam" id="PF13432">
    <property type="entry name" value="TPR_16"/>
    <property type="match status" value="3"/>
</dbReference>
<dbReference type="SMART" id="SM00028">
    <property type="entry name" value="TPR"/>
    <property type="match status" value="10"/>
</dbReference>
<keyword evidence="8" id="KW-0040">ANK repeat</keyword>
<feature type="region of interest" description="Disordered" evidence="10">
    <location>
        <begin position="1"/>
        <end position="25"/>
    </location>
</feature>
<evidence type="ECO:0000256" key="8">
    <source>
        <dbReference type="PROSITE-ProRule" id="PRU00023"/>
    </source>
</evidence>
<dbReference type="Pfam" id="PF12796">
    <property type="entry name" value="Ank_2"/>
    <property type="match status" value="1"/>
</dbReference>
<dbReference type="PROSITE" id="PS50005">
    <property type="entry name" value="TPR"/>
    <property type="match status" value="3"/>
</dbReference>
<sequence>MALSTRPVTRGDGDSEYTDSSETISEASSTWQFDERVTSGVRKLSFIEFKRTVDNVAVRPLFRDRDVAKEMLSFDLHISNRPMRIDEHSGVYDGIVSERAAMTYEPLTPLGEALDECIERCQHGADPNHLNRYGSSALTWAAEQGNLNAVRILVSAGVDIDQATREGNTALLQSSGSGFEDVVDYCLAKGANVNARNEALQTPLIRAAEAGHLSVVRRILREGRRVDLDARDQFSQTALSLAQLWNSPAHIEMATLLDASLNRNVHELVARAVSLQSNGRIEEAMHIASSIVQNCARESDCVDGLQIVATCHLRQGNLDDANAALAQALEFTQGQARIDIWSSLGEVQRRRGLLHEAIATLQKALHHFGTAVAKDQGNAAGRLQLSYNLGVALEDAQDHWKALELYKEVLSHEPGHLDAAVNAANVLAHKGLAGQGAKLLATAAAAAASAPYTHGKLSTGELTCKTFARIGLLWQQASQLSAAEAAYKKTLACIDGQDKDATRRGDQESENIRVLAIGNLGAIFQARGQLEDAIRLYEEAIRLPGAHSGLLNNAGACLWYLGHHERAREYYMESLRLDPGGFEPRVNLAAGFYEDGDLTKAEEQYQLARESRPGMVDARLALMDAPIMPAATNFSTLLFRSQQGLERWAASVVIEKQARPLINPVSEIEWLPFYWVYQGVNEYIRQGIVSGLYSDIAYRVPGPARPAAIPQAEMGAPISVGFISKFWHDNHAHGQLLAGVLSALASDADFEPWVLSLVNVRGPPSQEVIDAVGDSSRVVDLSSDASTARERLDALNLDVLVFVDTMSEAVTHFLARERHALVQVAFWGNPLTSGSPQMDFFVSGDKLEPSASEEPHYHEQVVRLRGLGIHYNAIPIPPLVLSALQTREECSDTIVFAVLQSAFKLHPAFDLVLAAILDRVPDEYLALLARADIVLHPFPFGGSKTSADALLLGLPLVVMDGAFLRGRMAPSFLRHMNMTDLLAKDADAYVEIAVRLGTDCALRRETSREVARRAPAIFNDARVLSEWKAFLARAAGQARRELELDQDPEATLARRLASVAANRHGRLREARQHLERLAELFPFETAVQSDYGAVLQQLGLLGRATAHLRFAVELDESNVEARNNLAVTLHEAGMLAEAESHYRAAIRLQPFDATAVCNLGDFYRDWEKPDLAIELYLRHLGISHTMRRDGVSYFTPRGADATWRQLELQHCLRTNAETQGVFDEIHLLLEDAVEDECFSGLASGAKIKQVVIGRRLTFADAISYANQNLQGAICILSNADIFFDSSVERFHALLPTGASGENHQTVAALLRWELSPSPTTPESAEFHFVGNTSCTATSLPSAKTADWYLYPRIDSQDAWAFRAPLQLPQRAVERLQFPLGVPRCDNRAAKVLMEEGIHVRNFAVDVKSYHVHRAKERPQIEPIHGDGAFVQLSLPRFHNILKNG</sequence>
<dbReference type="GO" id="GO:0097363">
    <property type="term" value="F:protein O-acetylglucosaminyltransferase activity"/>
    <property type="evidence" value="ECO:0007669"/>
    <property type="project" value="UniProtKB-EC"/>
</dbReference>
<dbReference type="Pfam" id="PF00023">
    <property type="entry name" value="Ank"/>
    <property type="match status" value="1"/>
</dbReference>
<dbReference type="PROSITE" id="PS50088">
    <property type="entry name" value="ANK_REPEAT"/>
    <property type="match status" value="2"/>
</dbReference>
<dbReference type="Gene3D" id="3.40.50.2000">
    <property type="entry name" value="Glycogen Phosphorylase B"/>
    <property type="match status" value="1"/>
</dbReference>
<evidence type="ECO:0000256" key="5">
    <source>
        <dbReference type="ARBA" id="ARBA00022679"/>
    </source>
</evidence>
<keyword evidence="13" id="KW-1185">Reference proteome</keyword>
<dbReference type="EC" id="2.4.1.255" evidence="3"/>
<dbReference type="Gene3D" id="3.40.50.11380">
    <property type="match status" value="1"/>
</dbReference>
<evidence type="ECO:0000256" key="3">
    <source>
        <dbReference type="ARBA" id="ARBA00011970"/>
    </source>
</evidence>
<dbReference type="InterPro" id="IPR019734">
    <property type="entry name" value="TPR_rpt"/>
</dbReference>
<dbReference type="SMART" id="SM00248">
    <property type="entry name" value="ANK"/>
    <property type="match status" value="3"/>
</dbReference>
<evidence type="ECO:0000256" key="1">
    <source>
        <dbReference type="ARBA" id="ARBA00004922"/>
    </source>
</evidence>
<dbReference type="SUPFAM" id="SSF48403">
    <property type="entry name" value="Ankyrin repeat"/>
    <property type="match status" value="1"/>
</dbReference>
<evidence type="ECO:0000313" key="13">
    <source>
        <dbReference type="Proteomes" id="UP000241890"/>
    </source>
</evidence>
<keyword evidence="6" id="KW-0677">Repeat</keyword>
<dbReference type="Gene3D" id="1.25.40.20">
    <property type="entry name" value="Ankyrin repeat-containing domain"/>
    <property type="match status" value="1"/>
</dbReference>
<protein>
    <recommendedName>
        <fullName evidence="3">protein O-GlcNAc transferase</fullName>
        <ecNumber evidence="3">2.4.1.255</ecNumber>
    </recommendedName>
</protein>
<dbReference type="Pfam" id="PF13844">
    <property type="entry name" value="Glyco_transf_41"/>
    <property type="match status" value="1"/>
</dbReference>
<dbReference type="InterPro" id="IPR029489">
    <property type="entry name" value="OGT/SEC/SPY_C"/>
</dbReference>
<accession>A0A2R5GNG6</accession>
<dbReference type="InParanoid" id="A0A2R5GNG6"/>
<dbReference type="InterPro" id="IPR002110">
    <property type="entry name" value="Ankyrin_rpt"/>
</dbReference>
<evidence type="ECO:0000256" key="4">
    <source>
        <dbReference type="ARBA" id="ARBA00022676"/>
    </source>
</evidence>
<evidence type="ECO:0000256" key="7">
    <source>
        <dbReference type="ARBA" id="ARBA00022803"/>
    </source>
</evidence>
<comment type="similarity">
    <text evidence="2">Belongs to the glycosyltransferase 41 family. O-GlcNAc transferase subfamily.</text>
</comment>
<name>A0A2R5GNG6_9STRA</name>
<feature type="repeat" description="TPR" evidence="9">
    <location>
        <begin position="514"/>
        <end position="547"/>
    </location>
</feature>
<reference evidence="12 13" key="1">
    <citation type="submission" date="2017-12" db="EMBL/GenBank/DDBJ databases">
        <title>Sequencing, de novo assembly and annotation of complete genome of a new Thraustochytrid species, strain FCC1311.</title>
        <authorList>
            <person name="Sedici K."/>
            <person name="Godart F."/>
            <person name="Aiese Cigliano R."/>
            <person name="Sanseverino W."/>
            <person name="Barakat M."/>
            <person name="Ortet P."/>
            <person name="Marechal E."/>
            <person name="Cagnac O."/>
            <person name="Amato A."/>
        </authorList>
    </citation>
    <scope>NUCLEOTIDE SEQUENCE [LARGE SCALE GENOMIC DNA]</scope>
</reference>